<evidence type="ECO:0000313" key="3">
    <source>
        <dbReference type="Proteomes" id="UP000600918"/>
    </source>
</evidence>
<feature type="compositionally biased region" description="Basic and acidic residues" evidence="1">
    <location>
        <begin position="7"/>
        <end position="23"/>
    </location>
</feature>
<dbReference type="Proteomes" id="UP000600918">
    <property type="component" value="Unassembled WGS sequence"/>
</dbReference>
<name>A0A834NIX0_VESPE</name>
<feature type="region of interest" description="Disordered" evidence="1">
    <location>
        <begin position="1"/>
        <end position="23"/>
    </location>
</feature>
<evidence type="ECO:0000313" key="2">
    <source>
        <dbReference type="EMBL" id="KAF7409113.1"/>
    </source>
</evidence>
<organism evidence="2 3">
    <name type="scientific">Vespula pensylvanica</name>
    <name type="common">Western yellow jacket</name>
    <name type="synonym">Wasp</name>
    <dbReference type="NCBI Taxonomy" id="30213"/>
    <lineage>
        <taxon>Eukaryota</taxon>
        <taxon>Metazoa</taxon>
        <taxon>Ecdysozoa</taxon>
        <taxon>Arthropoda</taxon>
        <taxon>Hexapoda</taxon>
        <taxon>Insecta</taxon>
        <taxon>Pterygota</taxon>
        <taxon>Neoptera</taxon>
        <taxon>Endopterygota</taxon>
        <taxon>Hymenoptera</taxon>
        <taxon>Apocrita</taxon>
        <taxon>Aculeata</taxon>
        <taxon>Vespoidea</taxon>
        <taxon>Vespidae</taxon>
        <taxon>Vespinae</taxon>
        <taxon>Vespula</taxon>
    </lineage>
</organism>
<sequence length="91" mass="10868">MLDDMEDARTVESLQGDRTERRNSKCRFLIMPESNEERFLVRGKSKKEGSECSRVVAREDSIEKTYDSDGYGRTPFWLNEFLVYFRYIRVK</sequence>
<evidence type="ECO:0000256" key="1">
    <source>
        <dbReference type="SAM" id="MobiDB-lite"/>
    </source>
</evidence>
<dbReference type="EMBL" id="JACSDY010000014">
    <property type="protein sequence ID" value="KAF7409113.1"/>
    <property type="molecule type" value="Genomic_DNA"/>
</dbReference>
<gene>
    <name evidence="2" type="ORF">H0235_013965</name>
</gene>
<keyword evidence="3" id="KW-1185">Reference proteome</keyword>
<comment type="caution">
    <text evidence="2">The sequence shown here is derived from an EMBL/GenBank/DDBJ whole genome shotgun (WGS) entry which is preliminary data.</text>
</comment>
<protein>
    <submittedName>
        <fullName evidence="2">Uncharacterized protein</fullName>
    </submittedName>
</protein>
<accession>A0A834NIX0</accession>
<dbReference type="AlphaFoldDB" id="A0A834NIX0"/>
<proteinExistence type="predicted"/>
<reference evidence="2" key="1">
    <citation type="journal article" date="2020" name="G3 (Bethesda)">
        <title>High-Quality Assemblies for Three Invasive Social Wasps from the &lt;i&gt;Vespula&lt;/i&gt; Genus.</title>
        <authorList>
            <person name="Harrop T.W.R."/>
            <person name="Guhlin J."/>
            <person name="McLaughlin G.M."/>
            <person name="Permina E."/>
            <person name="Stockwell P."/>
            <person name="Gilligan J."/>
            <person name="Le Lec M.F."/>
            <person name="Gruber M.A.M."/>
            <person name="Quinn O."/>
            <person name="Lovegrove M."/>
            <person name="Duncan E.J."/>
            <person name="Remnant E.J."/>
            <person name="Van Eeckhoven J."/>
            <person name="Graham B."/>
            <person name="Knapp R.A."/>
            <person name="Langford K.W."/>
            <person name="Kronenberg Z."/>
            <person name="Press M.O."/>
            <person name="Eacker S.M."/>
            <person name="Wilson-Rankin E.E."/>
            <person name="Purcell J."/>
            <person name="Lester P.J."/>
            <person name="Dearden P.K."/>
        </authorList>
    </citation>
    <scope>NUCLEOTIDE SEQUENCE</scope>
    <source>
        <strain evidence="2">Volc-1</strain>
    </source>
</reference>